<accession>A0A803KX92</accession>
<dbReference type="Gramene" id="AUR62001567-RA">
    <property type="protein sequence ID" value="AUR62001567-RA:cds"/>
    <property type="gene ID" value="AUR62001567"/>
</dbReference>
<reference evidence="7" key="2">
    <citation type="submission" date="2021-03" db="UniProtKB">
        <authorList>
            <consortium name="EnsemblPlants"/>
        </authorList>
    </citation>
    <scope>IDENTIFICATION</scope>
</reference>
<organism evidence="7 8">
    <name type="scientific">Chenopodium quinoa</name>
    <name type="common">Quinoa</name>
    <dbReference type="NCBI Taxonomy" id="63459"/>
    <lineage>
        <taxon>Eukaryota</taxon>
        <taxon>Viridiplantae</taxon>
        <taxon>Streptophyta</taxon>
        <taxon>Embryophyta</taxon>
        <taxon>Tracheophyta</taxon>
        <taxon>Spermatophyta</taxon>
        <taxon>Magnoliopsida</taxon>
        <taxon>eudicotyledons</taxon>
        <taxon>Gunneridae</taxon>
        <taxon>Pentapetalae</taxon>
        <taxon>Caryophyllales</taxon>
        <taxon>Chenopodiaceae</taxon>
        <taxon>Chenopodioideae</taxon>
        <taxon>Atripliceae</taxon>
        <taxon>Chenopodium</taxon>
    </lineage>
</organism>
<keyword evidence="8" id="KW-1185">Reference proteome</keyword>
<keyword evidence="3" id="KW-0862">Zinc</keyword>
<dbReference type="AlphaFoldDB" id="A0A803M6B3"/>
<dbReference type="EnsemblPlants" id="AUR62003650-RA">
    <property type="protein sequence ID" value="AUR62003650-RA:cds"/>
    <property type="gene ID" value="AUR62003650"/>
</dbReference>
<dbReference type="OMA" id="REVKCNC"/>
<dbReference type="Gramene" id="AUR62023986-RA">
    <property type="protein sequence ID" value="AUR62023986-RA:cds"/>
    <property type="gene ID" value="AUR62023986"/>
</dbReference>
<evidence type="ECO:0000313" key="8">
    <source>
        <dbReference type="Proteomes" id="UP000596660"/>
    </source>
</evidence>
<sequence>MATRRSISNQSCSSSSIKRMGNSKIRCNCGNEALIKTVRKGPNLGMKFYGCPMWPDTQCDFFKWVNEQAEMEDYEVKLLEKETVIVYN</sequence>
<keyword evidence="2 4" id="KW-0863">Zinc-finger</keyword>
<accession>A0A803M6B3</accession>
<evidence type="ECO:0000256" key="2">
    <source>
        <dbReference type="ARBA" id="ARBA00022771"/>
    </source>
</evidence>
<keyword evidence="1" id="KW-0479">Metal-binding</keyword>
<dbReference type="EnsemblPlants" id="AUR62011975-RA">
    <property type="protein sequence ID" value="AUR62011975-RA:cds"/>
    <property type="gene ID" value="AUR62011975"/>
</dbReference>
<accession>A0A803N7H6</accession>
<feature type="domain" description="GRF-type" evidence="6">
    <location>
        <begin position="27"/>
        <end position="68"/>
    </location>
</feature>
<evidence type="ECO:0000256" key="3">
    <source>
        <dbReference type="ARBA" id="ARBA00022833"/>
    </source>
</evidence>
<dbReference type="PANTHER" id="PTHR33248">
    <property type="entry name" value="ZINC ION-BINDING PROTEIN"/>
    <property type="match status" value="1"/>
</dbReference>
<evidence type="ECO:0000313" key="7">
    <source>
        <dbReference type="EnsemblPlants" id="AUR62023986-RA:cds"/>
    </source>
</evidence>
<dbReference type="InterPro" id="IPR010666">
    <property type="entry name" value="Znf_GRF"/>
</dbReference>
<dbReference type="EnsemblPlants" id="AUR62023986-RA">
    <property type="protein sequence ID" value="AUR62023986-RA:cds"/>
    <property type="gene ID" value="AUR62023986"/>
</dbReference>
<feature type="region of interest" description="Disordered" evidence="5">
    <location>
        <begin position="1"/>
        <end position="21"/>
    </location>
</feature>
<accession>A0A803LFL9</accession>
<reference evidence="7" key="1">
    <citation type="journal article" date="2017" name="Nature">
        <title>The genome of Chenopodium quinoa.</title>
        <authorList>
            <person name="Jarvis D.E."/>
            <person name="Ho Y.S."/>
            <person name="Lightfoot D.J."/>
            <person name="Schmoeckel S.M."/>
            <person name="Li B."/>
            <person name="Borm T.J.A."/>
            <person name="Ohyanagi H."/>
            <person name="Mineta K."/>
            <person name="Michell C.T."/>
            <person name="Saber N."/>
            <person name="Kharbatia N.M."/>
            <person name="Rupper R.R."/>
            <person name="Sharp A.R."/>
            <person name="Dally N."/>
            <person name="Boughton B.A."/>
            <person name="Woo Y.H."/>
            <person name="Gao G."/>
            <person name="Schijlen E.G.W.M."/>
            <person name="Guo X."/>
            <person name="Momin A.A."/>
            <person name="Negrao S."/>
            <person name="Al-Babili S."/>
            <person name="Gehring C."/>
            <person name="Roessner U."/>
            <person name="Jung C."/>
            <person name="Murphy K."/>
            <person name="Arold S.T."/>
            <person name="Gojobori T."/>
            <person name="van der Linden C.G."/>
            <person name="van Loo E.N."/>
            <person name="Jellen E.N."/>
            <person name="Maughan P.J."/>
            <person name="Tester M."/>
        </authorList>
    </citation>
    <scope>NUCLEOTIDE SEQUENCE [LARGE SCALE GENOMIC DNA]</scope>
    <source>
        <strain evidence="7">cv. PI 614886</strain>
    </source>
</reference>
<feature type="compositionally biased region" description="Low complexity" evidence="5">
    <location>
        <begin position="1"/>
        <end position="16"/>
    </location>
</feature>
<dbReference type="EnsemblPlants" id="AUR62000685-RA">
    <property type="protein sequence ID" value="AUR62000685-RA:cds"/>
    <property type="gene ID" value="AUR62000685"/>
</dbReference>
<evidence type="ECO:0000256" key="4">
    <source>
        <dbReference type="PROSITE-ProRule" id="PRU01343"/>
    </source>
</evidence>
<evidence type="ECO:0000256" key="1">
    <source>
        <dbReference type="ARBA" id="ARBA00022723"/>
    </source>
</evidence>
<dbReference type="Gramene" id="AUR62011975-RA">
    <property type="protein sequence ID" value="AUR62011975-RA:cds"/>
    <property type="gene ID" value="AUR62011975"/>
</dbReference>
<name>A0A803M6B3_CHEQI</name>
<dbReference type="Pfam" id="PF06839">
    <property type="entry name" value="Zn_ribbon_GRF"/>
    <property type="match status" value="1"/>
</dbReference>
<dbReference type="EnsemblPlants" id="AUR62001567-RA">
    <property type="protein sequence ID" value="AUR62001567-RA:cds"/>
    <property type="gene ID" value="AUR62001567"/>
</dbReference>
<protein>
    <recommendedName>
        <fullName evidence="6">GRF-type domain-containing protein</fullName>
    </recommendedName>
</protein>
<dbReference type="PROSITE" id="PS51999">
    <property type="entry name" value="ZF_GRF"/>
    <property type="match status" value="1"/>
</dbReference>
<dbReference type="Gramene" id="AUR62000685-RA">
    <property type="protein sequence ID" value="AUR62000685-RA:cds"/>
    <property type="gene ID" value="AUR62000685"/>
</dbReference>
<dbReference type="Gramene" id="AUR62003650-RA">
    <property type="protein sequence ID" value="AUR62003650-RA:cds"/>
    <property type="gene ID" value="AUR62003650"/>
</dbReference>
<accession>A0A803KNS9</accession>
<proteinExistence type="predicted"/>
<dbReference type="Proteomes" id="UP000596660">
    <property type="component" value="Unplaced"/>
</dbReference>
<dbReference type="GO" id="GO:0008270">
    <property type="term" value="F:zinc ion binding"/>
    <property type="evidence" value="ECO:0007669"/>
    <property type="project" value="UniProtKB-KW"/>
</dbReference>
<dbReference type="Gramene" id="AUR62041730-RA">
    <property type="protein sequence ID" value="AUR62041730-RA:cds"/>
    <property type="gene ID" value="AUR62041730"/>
</dbReference>
<accession>A0A803KRB0</accession>
<dbReference type="EnsemblPlants" id="AUR62041730-RA">
    <property type="protein sequence ID" value="AUR62041730-RA:cds"/>
    <property type="gene ID" value="AUR62041730"/>
</dbReference>
<evidence type="ECO:0000259" key="6">
    <source>
        <dbReference type="PROSITE" id="PS51999"/>
    </source>
</evidence>
<evidence type="ECO:0000256" key="5">
    <source>
        <dbReference type="SAM" id="MobiDB-lite"/>
    </source>
</evidence>